<dbReference type="EC" id="3.1.1.-" evidence="4"/>
<dbReference type="Pfam" id="PF00135">
    <property type="entry name" value="COesterase"/>
    <property type="match status" value="1"/>
</dbReference>
<dbReference type="Gene3D" id="3.40.50.1820">
    <property type="entry name" value="alpha/beta hydrolase"/>
    <property type="match status" value="1"/>
</dbReference>
<dbReference type="ESTHER" id="9delt-a0a085wil1">
    <property type="family name" value="Carb_B_Bacteria"/>
</dbReference>
<comment type="caution">
    <text evidence="7">The sequence shown here is derived from an EMBL/GenBank/DDBJ whole genome shotgun (WGS) entry which is preliminary data.</text>
</comment>
<feature type="compositionally biased region" description="Gly residues" evidence="5">
    <location>
        <begin position="1"/>
        <end position="11"/>
    </location>
</feature>
<dbReference type="Proteomes" id="UP000028725">
    <property type="component" value="Unassembled WGS sequence"/>
</dbReference>
<evidence type="ECO:0000259" key="6">
    <source>
        <dbReference type="Pfam" id="PF00135"/>
    </source>
</evidence>
<reference evidence="7 8" key="1">
    <citation type="submission" date="2014-04" db="EMBL/GenBank/DDBJ databases">
        <title>Genome assembly of Hyalangium minutum DSM 14724.</title>
        <authorList>
            <person name="Sharma G."/>
            <person name="Subramanian S."/>
        </authorList>
    </citation>
    <scope>NUCLEOTIDE SEQUENCE [LARGE SCALE GENOMIC DNA]</scope>
    <source>
        <strain evidence="7 8">DSM 14724</strain>
    </source>
</reference>
<proteinExistence type="inferred from homology"/>
<name>A0A085WIL1_9BACT</name>
<keyword evidence="2 4" id="KW-0378">Hydrolase</keyword>
<organism evidence="7 8">
    <name type="scientific">Hyalangium minutum</name>
    <dbReference type="NCBI Taxonomy" id="394096"/>
    <lineage>
        <taxon>Bacteria</taxon>
        <taxon>Pseudomonadati</taxon>
        <taxon>Myxococcota</taxon>
        <taxon>Myxococcia</taxon>
        <taxon>Myxococcales</taxon>
        <taxon>Cystobacterineae</taxon>
        <taxon>Archangiaceae</taxon>
        <taxon>Hyalangium</taxon>
    </lineage>
</organism>
<dbReference type="PROSITE" id="PS00122">
    <property type="entry name" value="CARBOXYLESTERASE_B_1"/>
    <property type="match status" value="1"/>
</dbReference>
<dbReference type="GO" id="GO:0004104">
    <property type="term" value="F:cholinesterase activity"/>
    <property type="evidence" value="ECO:0007669"/>
    <property type="project" value="InterPro"/>
</dbReference>
<dbReference type="InterPro" id="IPR050309">
    <property type="entry name" value="Type-B_Carboxylest/Lipase"/>
</dbReference>
<evidence type="ECO:0000256" key="1">
    <source>
        <dbReference type="ARBA" id="ARBA00005964"/>
    </source>
</evidence>
<dbReference type="InterPro" id="IPR029058">
    <property type="entry name" value="AB_hydrolase_fold"/>
</dbReference>
<evidence type="ECO:0000313" key="7">
    <source>
        <dbReference type="EMBL" id="KFE67524.1"/>
    </source>
</evidence>
<evidence type="ECO:0000313" key="8">
    <source>
        <dbReference type="Proteomes" id="UP000028725"/>
    </source>
</evidence>
<dbReference type="STRING" id="394096.DB31_8007"/>
<dbReference type="InterPro" id="IPR002018">
    <property type="entry name" value="CarbesteraseB"/>
</dbReference>
<dbReference type="EMBL" id="JMCB01000007">
    <property type="protein sequence ID" value="KFE67524.1"/>
    <property type="molecule type" value="Genomic_DNA"/>
</dbReference>
<dbReference type="RefSeq" id="WP_169787077.1">
    <property type="nucleotide sequence ID" value="NZ_JMCB01000007.1"/>
</dbReference>
<feature type="active site" description="Charge relay system" evidence="3">
    <location>
        <position position="434"/>
    </location>
</feature>
<evidence type="ECO:0000256" key="2">
    <source>
        <dbReference type="ARBA" id="ARBA00022801"/>
    </source>
</evidence>
<comment type="similarity">
    <text evidence="1 4">Belongs to the type-B carboxylesterase/lipase family.</text>
</comment>
<gene>
    <name evidence="7" type="ORF">DB31_8007</name>
</gene>
<feature type="region of interest" description="Disordered" evidence="5">
    <location>
        <begin position="1"/>
        <end position="25"/>
    </location>
</feature>
<accession>A0A085WIL1</accession>
<dbReference type="SUPFAM" id="SSF53474">
    <property type="entry name" value="alpha/beta-Hydrolases"/>
    <property type="match status" value="1"/>
</dbReference>
<protein>
    <recommendedName>
        <fullName evidence="4">Carboxylic ester hydrolase</fullName>
        <ecNumber evidence="4">3.1.1.-</ecNumber>
    </recommendedName>
</protein>
<dbReference type="InterPro" id="IPR019826">
    <property type="entry name" value="Carboxylesterase_B_AS"/>
</dbReference>
<evidence type="ECO:0000256" key="5">
    <source>
        <dbReference type="SAM" id="MobiDB-lite"/>
    </source>
</evidence>
<dbReference type="PATRIC" id="fig|394096.3.peg.4048"/>
<dbReference type="PANTHER" id="PTHR11559">
    <property type="entry name" value="CARBOXYLESTERASE"/>
    <property type="match status" value="1"/>
</dbReference>
<dbReference type="PRINTS" id="PR00878">
    <property type="entry name" value="CHOLNESTRASE"/>
</dbReference>
<sequence length="520" mass="54048">MWLWGCGGGSSQGPDAGEQPHPPPSIIVGVDVTTDEGPVHGSLASELVVFKGIPYAAPPTGALRWAPPVRPQPWTTPRQATEFGPACPQNRNLTPQDEDCLSLNVWAHPQGPARAVLVWIHGGGYVEGASREGWYDGAELALREDLVVVSVNYRLGALGFLALPQLTAPDTGTGNWGLRDQIAALQWVRRNIAAFGGDPARVMIAGESAGGASMAALLASPLAQGLFQRAAVQSGTYRPVLAREEAVGAFPSAYSVGLVTAVGLGCTRGDIAACLRGKTTAQVLEVQSHYTPVSEMGFPLLPILPVVDGVVLTGRPLAQVRSGAGDVPMVVGANDAELSFVMAALGVVGNAGDFGRYVDYIGASARKEPLTALYQPSVVGEVAAATALGTDVSFTCPALKLATASATAGSAPAYLYRFAHALPNGVLAPLGAVHGTDILYLFGRFEQVGTTPTQVDLELSARVQGAWGSLARTGVPTTQPAWPAFTPDGSFLTWESPGSTETTWRSGRCAQLDALGLLPE</sequence>
<feature type="active site" description="Acyl-ester intermediate" evidence="3">
    <location>
        <position position="208"/>
    </location>
</feature>
<dbReference type="AlphaFoldDB" id="A0A085WIL1"/>
<dbReference type="InterPro" id="IPR000997">
    <property type="entry name" value="Cholinesterase"/>
</dbReference>
<evidence type="ECO:0000256" key="4">
    <source>
        <dbReference type="RuleBase" id="RU361235"/>
    </source>
</evidence>
<evidence type="ECO:0000256" key="3">
    <source>
        <dbReference type="PIRSR" id="PIRSR600997-1"/>
    </source>
</evidence>
<keyword evidence="8" id="KW-1185">Reference proteome</keyword>
<feature type="active site" description="Charge relay system" evidence="3">
    <location>
        <position position="337"/>
    </location>
</feature>
<feature type="domain" description="Carboxylesterase type B" evidence="6">
    <location>
        <begin position="32"/>
        <end position="496"/>
    </location>
</feature>